<feature type="non-terminal residue" evidence="1">
    <location>
        <position position="1"/>
    </location>
</feature>
<reference evidence="1 2" key="1">
    <citation type="journal article" date="2021" name="BMC Genomics">
        <title>Datura genome reveals duplications of psychoactive alkaloid biosynthetic genes and high mutation rate following tissue culture.</title>
        <authorList>
            <person name="Rajewski A."/>
            <person name="Carter-House D."/>
            <person name="Stajich J."/>
            <person name="Litt A."/>
        </authorList>
    </citation>
    <scope>NUCLEOTIDE SEQUENCE [LARGE SCALE GENOMIC DNA]</scope>
    <source>
        <strain evidence="1">AR-01</strain>
    </source>
</reference>
<evidence type="ECO:0000313" key="2">
    <source>
        <dbReference type="Proteomes" id="UP000823775"/>
    </source>
</evidence>
<protein>
    <submittedName>
        <fullName evidence="1">Uncharacterized protein</fullName>
    </submittedName>
</protein>
<name>A0ABS8WIK5_DATST</name>
<gene>
    <name evidence="1" type="ORF">HAX54_045743</name>
</gene>
<proteinExistence type="predicted"/>
<evidence type="ECO:0000313" key="1">
    <source>
        <dbReference type="EMBL" id="MCE3049766.1"/>
    </source>
</evidence>
<keyword evidence="2" id="KW-1185">Reference proteome</keyword>
<comment type="caution">
    <text evidence="1">The sequence shown here is derived from an EMBL/GenBank/DDBJ whole genome shotgun (WGS) entry which is preliminary data.</text>
</comment>
<dbReference type="EMBL" id="JACEIK010007128">
    <property type="protein sequence ID" value="MCE3049766.1"/>
    <property type="molecule type" value="Genomic_DNA"/>
</dbReference>
<accession>A0ABS8WIK5</accession>
<sequence>HSASRVCEWRPMAHDCSIGRSYSELTTSPNSHASAHFACSHSRLAYTNGDLMIFIGNKKKSPVLHLCFTGGDPWLTVVA</sequence>
<dbReference type="Proteomes" id="UP000823775">
    <property type="component" value="Unassembled WGS sequence"/>
</dbReference>
<organism evidence="1 2">
    <name type="scientific">Datura stramonium</name>
    <name type="common">Jimsonweed</name>
    <name type="synonym">Common thornapple</name>
    <dbReference type="NCBI Taxonomy" id="4076"/>
    <lineage>
        <taxon>Eukaryota</taxon>
        <taxon>Viridiplantae</taxon>
        <taxon>Streptophyta</taxon>
        <taxon>Embryophyta</taxon>
        <taxon>Tracheophyta</taxon>
        <taxon>Spermatophyta</taxon>
        <taxon>Magnoliopsida</taxon>
        <taxon>eudicotyledons</taxon>
        <taxon>Gunneridae</taxon>
        <taxon>Pentapetalae</taxon>
        <taxon>asterids</taxon>
        <taxon>lamiids</taxon>
        <taxon>Solanales</taxon>
        <taxon>Solanaceae</taxon>
        <taxon>Solanoideae</taxon>
        <taxon>Datureae</taxon>
        <taxon>Datura</taxon>
    </lineage>
</organism>